<dbReference type="Proteomes" id="UP000756132">
    <property type="component" value="Chromosome 3"/>
</dbReference>
<proteinExistence type="predicted"/>
<evidence type="ECO:0000313" key="2">
    <source>
        <dbReference type="Proteomes" id="UP000756132"/>
    </source>
</evidence>
<dbReference type="GeneID" id="71987772"/>
<keyword evidence="2" id="KW-1185">Reference proteome</keyword>
<protein>
    <submittedName>
        <fullName evidence="1">Uncharacterized protein</fullName>
    </submittedName>
</protein>
<organism evidence="1 2">
    <name type="scientific">Passalora fulva</name>
    <name type="common">Tomato leaf mold</name>
    <name type="synonym">Cladosporium fulvum</name>
    <dbReference type="NCBI Taxonomy" id="5499"/>
    <lineage>
        <taxon>Eukaryota</taxon>
        <taxon>Fungi</taxon>
        <taxon>Dikarya</taxon>
        <taxon>Ascomycota</taxon>
        <taxon>Pezizomycotina</taxon>
        <taxon>Dothideomycetes</taxon>
        <taxon>Dothideomycetidae</taxon>
        <taxon>Mycosphaerellales</taxon>
        <taxon>Mycosphaerellaceae</taxon>
        <taxon>Fulvia</taxon>
    </lineage>
</organism>
<name>A0A9Q8LCR7_PASFU</name>
<accession>A0A9Q8LCR7</accession>
<dbReference type="OrthoDB" id="5385189at2759"/>
<sequence>MPTRIDDRYLWLGFGIFLFFAAQGIRHAITNTVRLTELEPIHSRKDDEEDQQPEDRIEISTLEILARSPNPNIAASAASLIVTRFAALPDAAEIISTDLQSEDEDTRRKARQAISYLQDWDTALSTSLDESRTFAAREALVQAARSLRPIHSSRSTIHLPTLDEMQSVANVAGGLVSLSDLEAEGERQRETRQLDVVSRLDELAEQAGHSEFGWRTHEEGPGSARLAGWDRIPSEMAWDEGGAWERRMRRNRDSGDAWSTRMRRRNREAVVVGVDVEDGEDVGGSSVGGGAGWRAMG</sequence>
<dbReference type="KEGG" id="ffu:CLAFUR5_07894"/>
<gene>
    <name evidence="1" type="ORF">CLAFUR5_07894</name>
</gene>
<dbReference type="RefSeq" id="XP_047759355.1">
    <property type="nucleotide sequence ID" value="XM_047907042.1"/>
</dbReference>
<dbReference type="AlphaFoldDB" id="A0A9Q8LCR7"/>
<reference evidence="1" key="1">
    <citation type="submission" date="2021-12" db="EMBL/GenBank/DDBJ databases">
        <authorList>
            <person name="Zaccaron A."/>
            <person name="Stergiopoulos I."/>
        </authorList>
    </citation>
    <scope>NUCLEOTIDE SEQUENCE</scope>
    <source>
        <strain evidence="1">Race5_Kim</strain>
    </source>
</reference>
<evidence type="ECO:0000313" key="1">
    <source>
        <dbReference type="EMBL" id="UJO14989.1"/>
    </source>
</evidence>
<reference evidence="1" key="2">
    <citation type="journal article" date="2022" name="Microb. Genom.">
        <title>A chromosome-scale genome assembly of the tomato pathogen Cladosporium fulvum reveals a compartmentalized genome architecture and the presence of a dispensable chromosome.</title>
        <authorList>
            <person name="Zaccaron A.Z."/>
            <person name="Chen L.H."/>
            <person name="Samaras A."/>
            <person name="Stergiopoulos I."/>
        </authorList>
    </citation>
    <scope>NUCLEOTIDE SEQUENCE</scope>
    <source>
        <strain evidence="1">Race5_Kim</strain>
    </source>
</reference>
<dbReference type="EMBL" id="CP090165">
    <property type="protein sequence ID" value="UJO14989.1"/>
    <property type="molecule type" value="Genomic_DNA"/>
</dbReference>